<dbReference type="FunFam" id="1.10.285.10:FF:000001">
    <property type="entry name" value="Glutamate dehydrogenase"/>
    <property type="match status" value="1"/>
</dbReference>
<gene>
    <name evidence="11" type="ORF">SAMN02744037_01633</name>
</gene>
<feature type="binding site" evidence="7">
    <location>
        <position position="248"/>
    </location>
    <ligand>
        <name>NAD(+)</name>
        <dbReference type="ChEBI" id="CHEBI:57540"/>
    </ligand>
</feature>
<dbReference type="InterPro" id="IPR046346">
    <property type="entry name" value="Aminoacid_DH-like_N_sf"/>
</dbReference>
<sequence>MAKQTLNPKEYIEKVLENVKKRNGNEPEFIQAVEEVLNTLAPVLERHPEYIKANLLERITEPERQIMFKVPWVDDEGNIQVNRGMRVQFNGAIGPYKGGLRFHPSVYIGIIKFLGFEQIFKNSLTGLPIGGGKGGSDFDARGKSDEEIMRFCQSFMTELYRHIGPDIDVPAGDIGVGGREIGYLYGHYRRIRGAFENGVLTGKGLPYGGSLIRPEATGFGVTYFCNEMLKHEGETFEGKTVAVSGFGNVAWGACQKVRDLGGKVVTLSGPDGYIYDPDGIVTDEKIDYLVEMLKENKGARVKDYADKFGVEFFEGQKPWGQKVDIIMPCAIQNDITLEHAKQIVANGIKFVCEGANMPCTNEAVEYFLENGVLVGPAKAANAGGVAVSALEMSQNSMRLAWTREEVDAKLHDIMVNIHNNAMNAAKEYGFGYNLVAGANIAGFLKVAEAMMAQGNY</sequence>
<comment type="subunit">
    <text evidence="2">Homohexamer.</text>
</comment>
<dbReference type="InterPro" id="IPR006095">
    <property type="entry name" value="Glu/Leu/Phe/Val/Trp_DH"/>
</dbReference>
<dbReference type="InterPro" id="IPR033922">
    <property type="entry name" value="NAD_bind_Glu_DH"/>
</dbReference>
<feature type="binding site" evidence="7">
    <location>
        <position position="97"/>
    </location>
    <ligand>
        <name>substrate</name>
    </ligand>
</feature>
<dbReference type="InterPro" id="IPR050724">
    <property type="entry name" value="Glu_Leu_Phe_Val_DH"/>
</dbReference>
<dbReference type="EMBL" id="FRAE01000034">
    <property type="protein sequence ID" value="SHK10768.1"/>
    <property type="molecule type" value="Genomic_DNA"/>
</dbReference>
<dbReference type="Pfam" id="PF02812">
    <property type="entry name" value="ELFV_dehydrog_N"/>
    <property type="match status" value="1"/>
</dbReference>
<feature type="binding site" evidence="7">
    <location>
        <position position="172"/>
    </location>
    <ligand>
        <name>substrate</name>
    </ligand>
</feature>
<evidence type="ECO:0000256" key="6">
    <source>
        <dbReference type="PIRSR" id="PIRSR000185-1"/>
    </source>
</evidence>
<dbReference type="PANTHER" id="PTHR43571">
    <property type="entry name" value="NADP-SPECIFIC GLUTAMATE DEHYDROGENASE 1-RELATED"/>
    <property type="match status" value="1"/>
</dbReference>
<evidence type="ECO:0000256" key="7">
    <source>
        <dbReference type="PIRSR" id="PIRSR000185-2"/>
    </source>
</evidence>
<accession>A0A1M6PSB7</accession>
<feature type="domain" description="Glutamate/phenylalanine/leucine/valine/L-tryptophan dehydrogenase C-terminal" evidence="10">
    <location>
        <begin position="210"/>
        <end position="454"/>
    </location>
</feature>
<keyword evidence="7" id="KW-0520">NAD</keyword>
<dbReference type="InterPro" id="IPR036291">
    <property type="entry name" value="NAD(P)-bd_dom_sf"/>
</dbReference>
<dbReference type="RefSeq" id="WP_072888950.1">
    <property type="nucleotide sequence ID" value="NZ_FRAE01000034.1"/>
</dbReference>
<feature type="active site" description="Proton donor" evidence="6">
    <location>
        <position position="133"/>
    </location>
</feature>
<dbReference type="FunFam" id="3.40.50.10860:FF:000002">
    <property type="entry name" value="Glutamate dehydrogenase"/>
    <property type="match status" value="1"/>
</dbReference>
<dbReference type="PANTHER" id="PTHR43571:SF1">
    <property type="entry name" value="NADP-SPECIFIC GLUTAMATE DEHYDROGENASE 1-RELATED"/>
    <property type="match status" value="1"/>
</dbReference>
<dbReference type="SMART" id="SM00839">
    <property type="entry name" value="ELFV_dehydrog"/>
    <property type="match status" value="1"/>
</dbReference>
<comment type="similarity">
    <text evidence="1 5 9">Belongs to the Glu/Leu/Phe/Val dehydrogenases family.</text>
</comment>
<dbReference type="FunFam" id="3.40.50.720:FF:000030">
    <property type="entry name" value="Glutamate dehydrogenase"/>
    <property type="match status" value="1"/>
</dbReference>
<reference evidence="12" key="1">
    <citation type="submission" date="2016-11" db="EMBL/GenBank/DDBJ databases">
        <authorList>
            <person name="Varghese N."/>
            <person name="Submissions S."/>
        </authorList>
    </citation>
    <scope>NUCLEOTIDE SEQUENCE [LARGE SCALE GENOMIC DNA]</scope>
    <source>
        <strain evidence="12">DSM 15518</strain>
    </source>
</reference>
<protein>
    <recommendedName>
        <fullName evidence="3 5">Glutamate dehydrogenase</fullName>
    </recommendedName>
</protein>
<dbReference type="Pfam" id="PF00208">
    <property type="entry name" value="ELFV_dehydrog"/>
    <property type="match status" value="1"/>
</dbReference>
<dbReference type="STRING" id="1123349.SAMN02744037_01633"/>
<organism evidence="11 12">
    <name type="scientific">Tepidibacter formicigenes DSM 15518</name>
    <dbReference type="NCBI Taxonomy" id="1123349"/>
    <lineage>
        <taxon>Bacteria</taxon>
        <taxon>Bacillati</taxon>
        <taxon>Bacillota</taxon>
        <taxon>Clostridia</taxon>
        <taxon>Peptostreptococcales</taxon>
        <taxon>Peptostreptococcaceae</taxon>
        <taxon>Tepidibacter</taxon>
    </lineage>
</organism>
<dbReference type="SUPFAM" id="SSF51735">
    <property type="entry name" value="NAD(P)-binding Rossmann-fold domains"/>
    <property type="match status" value="1"/>
</dbReference>
<dbReference type="AlphaFoldDB" id="A0A1M6PSB7"/>
<dbReference type="OrthoDB" id="9803297at2"/>
<dbReference type="GO" id="GO:0005829">
    <property type="term" value="C:cytosol"/>
    <property type="evidence" value="ECO:0007669"/>
    <property type="project" value="TreeGrafter"/>
</dbReference>
<dbReference type="Gene3D" id="3.40.50.10860">
    <property type="entry name" value="Leucine Dehydrogenase, chain A, domain 1"/>
    <property type="match status" value="1"/>
</dbReference>
<evidence type="ECO:0000256" key="2">
    <source>
        <dbReference type="ARBA" id="ARBA00011643"/>
    </source>
</evidence>
<name>A0A1M6PSB7_9FIRM</name>
<evidence type="ECO:0000256" key="9">
    <source>
        <dbReference type="RuleBase" id="RU004417"/>
    </source>
</evidence>
<keyword evidence="7" id="KW-0547">Nucleotide-binding</keyword>
<keyword evidence="12" id="KW-1185">Reference proteome</keyword>
<dbReference type="Proteomes" id="UP000242497">
    <property type="component" value="Unassembled WGS sequence"/>
</dbReference>
<keyword evidence="4 5" id="KW-0560">Oxidoreductase</keyword>
<evidence type="ECO:0000256" key="1">
    <source>
        <dbReference type="ARBA" id="ARBA00006382"/>
    </source>
</evidence>
<evidence type="ECO:0000256" key="8">
    <source>
        <dbReference type="PIRSR" id="PIRSR000185-3"/>
    </source>
</evidence>
<evidence type="ECO:0000259" key="10">
    <source>
        <dbReference type="SMART" id="SM00839"/>
    </source>
</evidence>
<dbReference type="GO" id="GO:0006537">
    <property type="term" value="P:glutamate biosynthetic process"/>
    <property type="evidence" value="ECO:0007669"/>
    <property type="project" value="UniProtKB-ARBA"/>
</dbReference>
<proteinExistence type="inferred from homology"/>
<dbReference type="CDD" id="cd05313">
    <property type="entry name" value="NAD_bind_2_Glu_DH"/>
    <property type="match status" value="1"/>
</dbReference>
<dbReference type="NCBIfam" id="NF006929">
    <property type="entry name" value="PRK09414.1"/>
    <property type="match status" value="1"/>
</dbReference>
<dbReference type="InterPro" id="IPR006096">
    <property type="entry name" value="Glu/Leu/Phe/Val/Trp_DH_C"/>
</dbReference>
<dbReference type="InterPro" id="IPR006097">
    <property type="entry name" value="Glu/Leu/Phe/Val/Trp_DH_dimer"/>
</dbReference>
<evidence type="ECO:0000313" key="11">
    <source>
        <dbReference type="EMBL" id="SHK10768.1"/>
    </source>
</evidence>
<evidence type="ECO:0000256" key="3">
    <source>
        <dbReference type="ARBA" id="ARBA00012896"/>
    </source>
</evidence>
<feature type="binding site" evidence="7">
    <location>
        <position position="118"/>
    </location>
    <ligand>
        <name>substrate</name>
    </ligand>
</feature>
<evidence type="ECO:0000256" key="4">
    <source>
        <dbReference type="ARBA" id="ARBA00023002"/>
    </source>
</evidence>
<dbReference type="SUPFAM" id="SSF53223">
    <property type="entry name" value="Aminoacid dehydrogenase-like, N-terminal domain"/>
    <property type="match status" value="1"/>
</dbReference>
<dbReference type="Gene3D" id="1.10.285.10">
    <property type="entry name" value="Glutamate Dehydrogenase, chain A, domain 3"/>
    <property type="match status" value="2"/>
</dbReference>
<dbReference type="Gene3D" id="3.40.50.720">
    <property type="entry name" value="NAD(P)-binding Rossmann-like Domain"/>
    <property type="match status" value="1"/>
</dbReference>
<feature type="binding site" evidence="7">
    <location>
        <position position="388"/>
    </location>
    <ligand>
        <name>substrate</name>
    </ligand>
</feature>
<feature type="site" description="Important for catalysis" evidence="8">
    <location>
        <position position="173"/>
    </location>
</feature>
<dbReference type="PIRSF" id="PIRSF000185">
    <property type="entry name" value="Glu_DH"/>
    <property type="match status" value="1"/>
</dbReference>
<dbReference type="PRINTS" id="PR00082">
    <property type="entry name" value="GLFDHDRGNASE"/>
</dbReference>
<dbReference type="GO" id="GO:0004354">
    <property type="term" value="F:glutamate dehydrogenase (NADP+) activity"/>
    <property type="evidence" value="ECO:0007669"/>
    <property type="project" value="TreeGrafter"/>
</dbReference>
<evidence type="ECO:0000256" key="5">
    <source>
        <dbReference type="PIRNR" id="PIRNR000185"/>
    </source>
</evidence>
<feature type="binding site" evidence="7">
    <location>
        <position position="217"/>
    </location>
    <ligand>
        <name>NAD(+)</name>
        <dbReference type="ChEBI" id="CHEBI:57540"/>
    </ligand>
</feature>
<dbReference type="InterPro" id="IPR014362">
    <property type="entry name" value="Glu_DH"/>
</dbReference>
<feature type="binding site" evidence="7">
    <location>
        <position position="121"/>
    </location>
    <ligand>
        <name>substrate</name>
    </ligand>
</feature>
<dbReference type="GO" id="GO:0000166">
    <property type="term" value="F:nucleotide binding"/>
    <property type="evidence" value="ECO:0007669"/>
    <property type="project" value="UniProtKB-KW"/>
</dbReference>
<evidence type="ECO:0000313" key="12">
    <source>
        <dbReference type="Proteomes" id="UP000242497"/>
    </source>
</evidence>